<feature type="domain" description="TaqI-like C-terminal specificity" evidence="10">
    <location>
        <begin position="991"/>
        <end position="1150"/>
    </location>
</feature>
<dbReference type="InterPro" id="IPR025931">
    <property type="entry name" value="TaqI_C"/>
</dbReference>
<dbReference type="GO" id="GO:0032259">
    <property type="term" value="P:methylation"/>
    <property type="evidence" value="ECO:0007669"/>
    <property type="project" value="UniProtKB-KW"/>
</dbReference>
<evidence type="ECO:0000256" key="2">
    <source>
        <dbReference type="ARBA" id="ARBA00022603"/>
    </source>
</evidence>
<protein>
    <recommendedName>
        <fullName evidence="1">site-specific DNA-methyltransferase (adenine-specific)</fullName>
        <ecNumber evidence="1">2.1.1.72</ecNumber>
    </recommendedName>
</protein>
<dbReference type="InterPro" id="IPR011639">
    <property type="entry name" value="MethylTrfase_TaqI-like_dom"/>
</dbReference>
<evidence type="ECO:0000256" key="8">
    <source>
        <dbReference type="SAM" id="Coils"/>
    </source>
</evidence>
<dbReference type="EMBL" id="JBHTAB010000008">
    <property type="protein sequence ID" value="MFC7130554.1"/>
    <property type="molecule type" value="Genomic_DNA"/>
</dbReference>
<evidence type="ECO:0000256" key="1">
    <source>
        <dbReference type="ARBA" id="ARBA00011900"/>
    </source>
</evidence>
<keyword evidence="2 11" id="KW-0489">Methyltransferase</keyword>
<keyword evidence="8" id="KW-0175">Coiled coil</keyword>
<evidence type="ECO:0000259" key="9">
    <source>
        <dbReference type="Pfam" id="PF07669"/>
    </source>
</evidence>
<keyword evidence="6" id="KW-0238">DNA-binding</keyword>
<evidence type="ECO:0000256" key="4">
    <source>
        <dbReference type="ARBA" id="ARBA00022691"/>
    </source>
</evidence>
<evidence type="ECO:0000256" key="7">
    <source>
        <dbReference type="ARBA" id="ARBA00047942"/>
    </source>
</evidence>
<sequence length="1374" mass="156478">MSQATLGSAPYLNSNLFSGYYLDERVADRDAWDCDEEAEAVFEELRTLWRNEKTLVEGYNEDTLLGSWIDQMLDVLGFDTIQETSLPNSGGFIDRVLYDSPEDRRDAMAMKQDGMLSGTFGRASALLEAKQWDAGFNKTFSEQRQYRDASHQVKYYLERTPDSLKWGILTNGRKWRLYGIKDYETQTYYEVDLPELLESGSVEAFKYFYVFFRPDAFREVAGTSFLDTVWNESETAAQELGEDLQDNVFTALRVLGEGFVETNNLGIGPEDDDKRKELKEQSLVLLYRLMFVLYAESRGLISPNEPGKRSEFEENFSLDELRREIHDEITSGGSFDDFSELSTSMWGRLEDLFRLVDAGEESLGIPPYNGGLFERESHEFLAEHEVANRYIAEVVYRLGTTHAEDGSGFVLADYADLDTRHLGTIYEGLLEHEFRIAPEQFAAVTEGGGQVWKPATKVSVADAIETVEEGELYVVNDNGERKATGSYYTPDYVVTYIVEETIDPLVGEIEKGLDERGLEPGTQEYVFRFADEILDLSVLDPAMGSGHFLTKATGYLAERIMELGREVEETAGVLNEQDIRRRVSRECIYGVDINGMAVELAKLSMWLETLAEEKPLAFLDHHLKDGNSLVGSDITEVLSEDNPEEDDGQITLFQAVARARQRTLEHVMDRMSELLAIDNEVYEDIKSMEELYAEIREDPLYGRLFELANVHTAELFGLEVPDGVYEKMANAIEDEDDWSEIRGEDWYQTAQAMADEENFFHWELEYPEIFFGAEGEKREDAGFDAVIGNPPYVRQEQLTRNKPFFKSKYESYDSSADLYTYFLEKFCKMVSPGGDLGYVVSNKFLHAEYGSGLRDFLSSEVELRTAIDFHSLPVFGRDVSAYPLIFIAEKRGSDENVTLARPTDLDFQSVRDMVSNIGYEIPKDEFIDSGWRIQSAEVTEILDRISERSDKLTEYLDVDLRRGLLTGLNDAFIFSGELGETFSDELPHIRNLLKGSDVHRYHTEYQDRHIIAIPSGWTKSTAGVDTEEAAWQWFCEEFPEVANHLSQFESDARDRHDRGECWWELRPCDYYDELEETKIVYPVIADGPNFTMDTDGYYINDKLYSIPQEDYALLSILNSNLTRFWVKAELSGLRGGYQEFRAVHVEQVPVSKGISDNEELADLSREAISLRNQRSALNTSLLDHLGSYNDGPTLAEVGLTQPPQNAADSVLQETAEQKPNIRVGHAEVVRESNSTVEVRLTARYKPDEDSSHETDRWGYTETDSLSALRITDLTENEVKLIETFVPLAVDKAGGFANFRETATKTNSLVDRLKDLTLPQVEDVRDGLENYLETMNRAEKLEEKIEQTDTLIDEIVYELYGLTEEDIEIIEEAVA</sequence>
<dbReference type="Pfam" id="PF07669">
    <property type="entry name" value="Eco57I"/>
    <property type="match status" value="1"/>
</dbReference>
<keyword evidence="3" id="KW-0808">Transferase</keyword>
<dbReference type="InterPro" id="IPR029063">
    <property type="entry name" value="SAM-dependent_MTases_sf"/>
</dbReference>
<organism evidence="11 12">
    <name type="scientific">Haloferax chudinovii</name>
    <dbReference type="NCBI Taxonomy" id="1109010"/>
    <lineage>
        <taxon>Archaea</taxon>
        <taxon>Methanobacteriati</taxon>
        <taxon>Methanobacteriota</taxon>
        <taxon>Stenosarchaea group</taxon>
        <taxon>Halobacteria</taxon>
        <taxon>Halobacteriales</taxon>
        <taxon>Haloferacaceae</taxon>
        <taxon>Haloferax</taxon>
    </lineage>
</organism>
<keyword evidence="5" id="KW-0680">Restriction system</keyword>
<dbReference type="PRINTS" id="PR00507">
    <property type="entry name" value="N12N6MTFRASE"/>
</dbReference>
<feature type="domain" description="Type II methyltransferase M.TaqI-like" evidence="9">
    <location>
        <begin position="586"/>
        <end position="875"/>
    </location>
</feature>
<evidence type="ECO:0000256" key="6">
    <source>
        <dbReference type="ARBA" id="ARBA00023125"/>
    </source>
</evidence>
<name>A0ABD5XIG3_9EURY</name>
<keyword evidence="4" id="KW-0949">S-adenosyl-L-methionine</keyword>
<evidence type="ECO:0000313" key="11">
    <source>
        <dbReference type="EMBL" id="MFC7130554.1"/>
    </source>
</evidence>
<dbReference type="SUPFAM" id="SSF53335">
    <property type="entry name" value="S-adenosyl-L-methionine-dependent methyltransferases"/>
    <property type="match status" value="1"/>
</dbReference>
<dbReference type="EC" id="2.1.1.72" evidence="1"/>
<evidence type="ECO:0000256" key="5">
    <source>
        <dbReference type="ARBA" id="ARBA00022747"/>
    </source>
</evidence>
<evidence type="ECO:0000313" key="12">
    <source>
        <dbReference type="Proteomes" id="UP001596460"/>
    </source>
</evidence>
<accession>A0ABD5XIG3</accession>
<comment type="caution">
    <text evidence="11">The sequence shown here is derived from an EMBL/GenBank/DDBJ whole genome shotgun (WGS) entry which is preliminary data.</text>
</comment>
<proteinExistence type="predicted"/>
<dbReference type="GO" id="GO:0009007">
    <property type="term" value="F:site-specific DNA-methyltransferase (adenine-specific) activity"/>
    <property type="evidence" value="ECO:0007669"/>
    <property type="project" value="UniProtKB-EC"/>
</dbReference>
<dbReference type="Gene3D" id="3.40.50.150">
    <property type="entry name" value="Vaccinia Virus protein VP39"/>
    <property type="match status" value="2"/>
</dbReference>
<evidence type="ECO:0000259" key="10">
    <source>
        <dbReference type="Pfam" id="PF12950"/>
    </source>
</evidence>
<evidence type="ECO:0000256" key="3">
    <source>
        <dbReference type="ARBA" id="ARBA00022679"/>
    </source>
</evidence>
<dbReference type="PANTHER" id="PTHR33841:SF1">
    <property type="entry name" value="DNA METHYLTRANSFERASE A"/>
    <property type="match status" value="1"/>
</dbReference>
<dbReference type="InterPro" id="IPR050953">
    <property type="entry name" value="N4_N6_ade-DNA_methylase"/>
</dbReference>
<reference evidence="11 12" key="1">
    <citation type="journal article" date="2019" name="Int. J. Syst. Evol. Microbiol.">
        <title>The Global Catalogue of Microorganisms (GCM) 10K type strain sequencing project: providing services to taxonomists for standard genome sequencing and annotation.</title>
        <authorList>
            <consortium name="The Broad Institute Genomics Platform"/>
            <consortium name="The Broad Institute Genome Sequencing Center for Infectious Disease"/>
            <person name="Wu L."/>
            <person name="Ma J."/>
        </authorList>
    </citation>
    <scope>NUCLEOTIDE SEQUENCE [LARGE SCALE GENOMIC DNA]</scope>
    <source>
        <strain evidence="11 12">DSM 26526</strain>
    </source>
</reference>
<dbReference type="RefSeq" id="WP_390245899.1">
    <property type="nucleotide sequence ID" value="NZ_JBHTAB010000008.1"/>
</dbReference>
<dbReference type="Pfam" id="PF12950">
    <property type="entry name" value="TaqI_C"/>
    <property type="match status" value="1"/>
</dbReference>
<dbReference type="PROSITE" id="PS00092">
    <property type="entry name" value="N6_MTASE"/>
    <property type="match status" value="1"/>
</dbReference>
<feature type="coiled-coil region" evidence="8">
    <location>
        <begin position="1320"/>
        <end position="1357"/>
    </location>
</feature>
<dbReference type="GO" id="GO:0003677">
    <property type="term" value="F:DNA binding"/>
    <property type="evidence" value="ECO:0007669"/>
    <property type="project" value="UniProtKB-KW"/>
</dbReference>
<gene>
    <name evidence="11" type="ORF">ACFQI8_14275</name>
</gene>
<dbReference type="InterPro" id="IPR002052">
    <property type="entry name" value="DNA_methylase_N6_adenine_CS"/>
</dbReference>
<comment type="catalytic activity">
    <reaction evidence="7">
        <text>a 2'-deoxyadenosine in DNA + S-adenosyl-L-methionine = an N(6)-methyl-2'-deoxyadenosine in DNA + S-adenosyl-L-homocysteine + H(+)</text>
        <dbReference type="Rhea" id="RHEA:15197"/>
        <dbReference type="Rhea" id="RHEA-COMP:12418"/>
        <dbReference type="Rhea" id="RHEA-COMP:12419"/>
        <dbReference type="ChEBI" id="CHEBI:15378"/>
        <dbReference type="ChEBI" id="CHEBI:57856"/>
        <dbReference type="ChEBI" id="CHEBI:59789"/>
        <dbReference type="ChEBI" id="CHEBI:90615"/>
        <dbReference type="ChEBI" id="CHEBI:90616"/>
        <dbReference type="EC" id="2.1.1.72"/>
    </reaction>
</comment>
<dbReference type="PANTHER" id="PTHR33841">
    <property type="entry name" value="DNA METHYLTRANSFERASE YEEA-RELATED"/>
    <property type="match status" value="1"/>
</dbReference>
<dbReference type="Proteomes" id="UP001596460">
    <property type="component" value="Unassembled WGS sequence"/>
</dbReference>
<keyword evidence="12" id="KW-1185">Reference proteome</keyword>
<dbReference type="GO" id="GO:0009307">
    <property type="term" value="P:DNA restriction-modification system"/>
    <property type="evidence" value="ECO:0007669"/>
    <property type="project" value="UniProtKB-KW"/>
</dbReference>